<feature type="region of interest" description="Disordered" evidence="1">
    <location>
        <begin position="703"/>
        <end position="722"/>
    </location>
</feature>
<proteinExistence type="predicted"/>
<reference evidence="2" key="1">
    <citation type="submission" date="2022-01" db="EMBL/GenBank/DDBJ databases">
        <title>Comparative genomics reveals a dynamic genome evolution in the ectomycorrhizal milk-cap (Lactarius) mushrooms.</title>
        <authorList>
            <consortium name="DOE Joint Genome Institute"/>
            <person name="Lebreton A."/>
            <person name="Tang N."/>
            <person name="Kuo A."/>
            <person name="LaButti K."/>
            <person name="Drula E."/>
            <person name="Barry K."/>
            <person name="Clum A."/>
            <person name="Lipzen A."/>
            <person name="Mousain D."/>
            <person name="Ng V."/>
            <person name="Wang R."/>
            <person name="Wang X."/>
            <person name="Dai Y."/>
            <person name="Henrissat B."/>
            <person name="Grigoriev I.V."/>
            <person name="Guerin-Laguette A."/>
            <person name="Yu F."/>
            <person name="Martin F.M."/>
        </authorList>
    </citation>
    <scope>NUCLEOTIDE SEQUENCE</scope>
    <source>
        <strain evidence="2">QP</strain>
    </source>
</reference>
<dbReference type="InterPro" id="IPR055334">
    <property type="entry name" value="PEX8-like"/>
</dbReference>
<dbReference type="PANTHER" id="PTHR39214:SF1">
    <property type="entry name" value="MICROBODY (PEROXISOME) BIOGENESIS PROTEIN PEROXIN 8 (EUROFUNG)"/>
    <property type="match status" value="1"/>
</dbReference>
<evidence type="ECO:0000313" key="2">
    <source>
        <dbReference type="EMBL" id="KAH8998489.1"/>
    </source>
</evidence>
<evidence type="ECO:0000256" key="1">
    <source>
        <dbReference type="SAM" id="MobiDB-lite"/>
    </source>
</evidence>
<comment type="caution">
    <text evidence="2">The sequence shown here is derived from an EMBL/GenBank/DDBJ whole genome shotgun (WGS) entry which is preliminary data.</text>
</comment>
<organism evidence="2 3">
    <name type="scientific">Lactarius akahatsu</name>
    <dbReference type="NCBI Taxonomy" id="416441"/>
    <lineage>
        <taxon>Eukaryota</taxon>
        <taxon>Fungi</taxon>
        <taxon>Dikarya</taxon>
        <taxon>Basidiomycota</taxon>
        <taxon>Agaricomycotina</taxon>
        <taxon>Agaricomycetes</taxon>
        <taxon>Russulales</taxon>
        <taxon>Russulaceae</taxon>
        <taxon>Lactarius</taxon>
    </lineage>
</organism>
<gene>
    <name evidence="2" type="ORF">EDB92DRAFT_1835478</name>
</gene>
<protein>
    <submittedName>
        <fullName evidence="2">Uncharacterized protein</fullName>
    </submittedName>
</protein>
<accession>A0AAD4LQA3</accession>
<sequence length="722" mass="78100">MATIPPREYTILLTHLHKPSSSLPLQTHQSLISHFLAQTPTPTPLAATVISSPLFRPFAHAKLTTLVTAFRHAVHLRLKSLRDEETSLFTRGIRPRMTEWVRGLLKGFKGGQAVIRFVCAGGIILGLEDLKGKSGTDPVGGNVRAKTEDELIIALTEITELYGAPKHTAWEKEFQPETEHGELDVLSLTMLFAAQLLPHVFSERIKVLPLSTLSSYLMTTIETTFSSGTFLTSLPASCSSTPSGQLSLTSPTGPKQPTFPYDSPGPWSKSAPLPSALKAVTGTSLFPAVPSLSGLSARILPLLAESSPSEGWNTLEAVATRLQKLASNVENDWAQSALASIEDENDIVPDSRELAANIWTTLKTLLFMTVMLSQSILSTITYSRPVSSGPERSSTHMPTHSSLALSTLRTLSHLSFVITKFGGVTSTSSVGFAELKRVFYSALDVLSADVEASEAFVKSLDAHVSASSSPWGRSANPLMRARQAFNLACIEQLVPLLGLDTIENVVFPLCLPHLDGASHRETYESAHSVILAVFAAHARAQPDSTTVAGVKGKGTSRPTFVEKIVPFYVQCLLENSVDGKLTTSQLRLAFSALTSSASASTPAMGKFCLSSLLSMLSGLSAKEDARRRHRLRLVLVSTLSALPLAVLPDALAAVADEIRDSESKERVELAREVFKEIMENVGDREKEYCLRWWEEQREALEGTVEARNGSPPGKGALTLARL</sequence>
<name>A0AAD4LQA3_9AGAM</name>
<evidence type="ECO:0000313" key="3">
    <source>
        <dbReference type="Proteomes" id="UP001201163"/>
    </source>
</evidence>
<dbReference type="PANTHER" id="PTHR39214">
    <property type="entry name" value="MICROBODY (PEROXISOME) BIOGENESIS PROTEIN PEROXIN 8 (EUROFUNG)"/>
    <property type="match status" value="1"/>
</dbReference>
<dbReference type="AlphaFoldDB" id="A0AAD4LQA3"/>
<dbReference type="EMBL" id="JAKELL010000005">
    <property type="protein sequence ID" value="KAH8998489.1"/>
    <property type="molecule type" value="Genomic_DNA"/>
</dbReference>
<keyword evidence="3" id="KW-1185">Reference proteome</keyword>
<dbReference type="Proteomes" id="UP001201163">
    <property type="component" value="Unassembled WGS sequence"/>
</dbReference>